<dbReference type="Gene3D" id="3.10.330.10">
    <property type="match status" value="1"/>
</dbReference>
<evidence type="ECO:0000259" key="4">
    <source>
        <dbReference type="Pfam" id="PF03152"/>
    </source>
</evidence>
<dbReference type="Gene3D" id="2.40.40.50">
    <property type="entry name" value="Ubiquitin fusion degradation protein UFD1, N-terminal domain"/>
    <property type="match status" value="1"/>
</dbReference>
<protein>
    <recommendedName>
        <fullName evidence="3">Ubiquitin fusion degradation protein 1</fullName>
    </recommendedName>
</protein>
<sequence length="307" mass="34617">MFNDEEGFPTFLRGFMNPNRGFSENYRCYPIAMMQHGNDRDNVNYGGKIILPQSALEKLSQLNISYPMLFKLINGSERKHTHAGVLEFIAEEGRVYLPQWMMESLDTEPGNIIEVKNVTLPLGSFVRIQPQSTDFLDITDHRAVLEKALRNFSTLTVEDIIQINYNDKIYGIKVLGVKPFYEDHSGISIVETDLEVDFAPPIGYVESSQQTQTKTSQMPIDLPKTTKKIFTAFQGGGQSLRGKNKANVMEGESNPESELSDEPLNLPFGQLYFGFPIILPLSVENVQNETEKHAFVGTGQTLRAKKK</sequence>
<evidence type="ECO:0000313" key="6">
    <source>
        <dbReference type="EMBL" id="KAG1536297.1"/>
    </source>
</evidence>
<evidence type="ECO:0000259" key="5">
    <source>
        <dbReference type="Pfam" id="PF24842"/>
    </source>
</evidence>
<dbReference type="Pfam" id="PF03152">
    <property type="entry name" value="UFD1_N1"/>
    <property type="match status" value="1"/>
</dbReference>
<dbReference type="InterPro" id="IPR004854">
    <property type="entry name" value="Ufd1-like"/>
</dbReference>
<dbReference type="Pfam" id="PF24842">
    <property type="entry name" value="UFD1_N2"/>
    <property type="match status" value="1"/>
</dbReference>
<dbReference type="OrthoDB" id="422728at2759"/>
<dbReference type="GO" id="GO:0006511">
    <property type="term" value="P:ubiquitin-dependent protein catabolic process"/>
    <property type="evidence" value="ECO:0007669"/>
    <property type="project" value="InterPro"/>
</dbReference>
<feature type="domain" description="Ubiquitin fusion degradation protein UFD1 N-terminal subdomain 1" evidence="4">
    <location>
        <begin position="22"/>
        <end position="121"/>
    </location>
</feature>
<evidence type="ECO:0000256" key="3">
    <source>
        <dbReference type="ARBA" id="ARBA00074895"/>
    </source>
</evidence>
<reference evidence="6" key="1">
    <citation type="journal article" date="2020" name="Microb. Genom.">
        <title>Genetic diversity of clinical and environmental Mucorales isolates obtained from an investigation of mucormycosis cases among solid organ transplant recipients.</title>
        <authorList>
            <person name="Nguyen M.H."/>
            <person name="Kaul D."/>
            <person name="Muto C."/>
            <person name="Cheng S.J."/>
            <person name="Richter R.A."/>
            <person name="Bruno V.M."/>
            <person name="Liu G."/>
            <person name="Beyhan S."/>
            <person name="Sundermann A.J."/>
            <person name="Mounaud S."/>
            <person name="Pasculle A.W."/>
            <person name="Nierman W.C."/>
            <person name="Driscoll E."/>
            <person name="Cumbie R."/>
            <person name="Clancy C.J."/>
            <person name="Dupont C.L."/>
        </authorList>
    </citation>
    <scope>NUCLEOTIDE SEQUENCE</scope>
    <source>
        <strain evidence="6">GL16</strain>
    </source>
</reference>
<dbReference type="AlphaFoldDB" id="A0A9P6XZY6"/>
<dbReference type="GO" id="GO:0031593">
    <property type="term" value="F:polyubiquitin modification-dependent protein binding"/>
    <property type="evidence" value="ECO:0007669"/>
    <property type="project" value="TreeGrafter"/>
</dbReference>
<evidence type="ECO:0000313" key="7">
    <source>
        <dbReference type="Proteomes" id="UP000717996"/>
    </source>
</evidence>
<comment type="caution">
    <text evidence="6">The sequence shown here is derived from an EMBL/GenBank/DDBJ whole genome shotgun (WGS) entry which is preliminary data.</text>
</comment>
<dbReference type="PANTHER" id="PTHR12555">
    <property type="entry name" value="UBIQUITIN FUSION DEGRADATON PROTEIN 1"/>
    <property type="match status" value="1"/>
</dbReference>
<dbReference type="Proteomes" id="UP000717996">
    <property type="component" value="Unassembled WGS sequence"/>
</dbReference>
<dbReference type="InterPro" id="IPR042299">
    <property type="entry name" value="Ufd1-like_Nn"/>
</dbReference>
<evidence type="ECO:0000256" key="2">
    <source>
        <dbReference type="ARBA" id="ARBA00022786"/>
    </source>
</evidence>
<dbReference type="InterPro" id="IPR055417">
    <property type="entry name" value="UFD1_N1"/>
</dbReference>
<gene>
    <name evidence="6" type="ORF">G6F51_011047</name>
</gene>
<name>A0A9P6XZY6_RHIOR</name>
<keyword evidence="2" id="KW-0833">Ubl conjugation pathway</keyword>
<dbReference type="GO" id="GO:0036503">
    <property type="term" value="P:ERAD pathway"/>
    <property type="evidence" value="ECO:0007669"/>
    <property type="project" value="TreeGrafter"/>
</dbReference>
<feature type="domain" description="Ubiquitin fusion degradation protein UFD1 N-terminal subdomain 2" evidence="5">
    <location>
        <begin position="123"/>
        <end position="201"/>
    </location>
</feature>
<dbReference type="InterPro" id="IPR055418">
    <property type="entry name" value="UFD1_N2"/>
</dbReference>
<dbReference type="PANTHER" id="PTHR12555:SF13">
    <property type="entry name" value="UBIQUITIN RECOGNITION FACTOR IN ER-ASSOCIATED DEGRADATION PROTEIN 1"/>
    <property type="match status" value="1"/>
</dbReference>
<proteinExistence type="inferred from homology"/>
<dbReference type="GO" id="GO:0034098">
    <property type="term" value="C:VCP-NPL4-UFD1 AAA ATPase complex"/>
    <property type="evidence" value="ECO:0007669"/>
    <property type="project" value="TreeGrafter"/>
</dbReference>
<dbReference type="FunFam" id="2.40.40.50:FF:000001">
    <property type="entry name" value="Ubiquitin fusion degradation protein 1 homolog"/>
    <property type="match status" value="1"/>
</dbReference>
<organism evidence="6 7">
    <name type="scientific">Rhizopus oryzae</name>
    <name type="common">Mucormycosis agent</name>
    <name type="synonym">Rhizopus arrhizus var. delemar</name>
    <dbReference type="NCBI Taxonomy" id="64495"/>
    <lineage>
        <taxon>Eukaryota</taxon>
        <taxon>Fungi</taxon>
        <taxon>Fungi incertae sedis</taxon>
        <taxon>Mucoromycota</taxon>
        <taxon>Mucoromycotina</taxon>
        <taxon>Mucoromycetes</taxon>
        <taxon>Mucorales</taxon>
        <taxon>Mucorineae</taxon>
        <taxon>Rhizopodaceae</taxon>
        <taxon>Rhizopus</taxon>
    </lineage>
</organism>
<dbReference type="EMBL" id="JAANIT010002487">
    <property type="protein sequence ID" value="KAG1536297.1"/>
    <property type="molecule type" value="Genomic_DNA"/>
</dbReference>
<comment type="similarity">
    <text evidence="1">Belongs to the UFD1 family.</text>
</comment>
<evidence type="ECO:0000256" key="1">
    <source>
        <dbReference type="ARBA" id="ARBA00006043"/>
    </source>
</evidence>
<accession>A0A9P6XZY6</accession>